<dbReference type="AlphaFoldDB" id="A0AAP7DH98"/>
<accession>A0AAP7DH98</accession>
<dbReference type="PANTHER" id="PTHR40048:SF1">
    <property type="entry name" value="RHAMNOSYL O-METHYLTRANSFERASE"/>
    <property type="match status" value="1"/>
</dbReference>
<dbReference type="GO" id="GO:0071770">
    <property type="term" value="P:DIM/DIP cell wall layer assembly"/>
    <property type="evidence" value="ECO:0007669"/>
    <property type="project" value="TreeGrafter"/>
</dbReference>
<gene>
    <name evidence="3" type="ORF">HMI46_07315</name>
</gene>
<keyword evidence="2" id="KW-0808">Transferase</keyword>
<dbReference type="InterPro" id="IPR007072">
    <property type="entry name" value="RNMT_CmcI"/>
</dbReference>
<dbReference type="GO" id="GO:0032259">
    <property type="term" value="P:methylation"/>
    <property type="evidence" value="ECO:0007669"/>
    <property type="project" value="UniProtKB-KW"/>
</dbReference>
<evidence type="ECO:0000256" key="2">
    <source>
        <dbReference type="ARBA" id="ARBA00022679"/>
    </source>
</evidence>
<reference evidence="3 4" key="1">
    <citation type="submission" date="2020-05" db="EMBL/GenBank/DDBJ databases">
        <title>Whole genome sequencing and identification of novel metabolites from Paenibacillus alvei strain JR949.</title>
        <authorList>
            <person name="Rajendhran J."/>
            <person name="Sree Pranav P."/>
            <person name="Mahalakshmi B."/>
            <person name="Karthikeyan R."/>
        </authorList>
    </citation>
    <scope>NUCLEOTIDE SEQUENCE [LARGE SCALE GENOMIC DNA]</scope>
    <source>
        <strain evidence="3 4">JR949</strain>
    </source>
</reference>
<dbReference type="InterPro" id="IPR029063">
    <property type="entry name" value="SAM-dependent_MTases_sf"/>
</dbReference>
<dbReference type="GO" id="GO:0008610">
    <property type="term" value="P:lipid biosynthetic process"/>
    <property type="evidence" value="ECO:0007669"/>
    <property type="project" value="InterPro"/>
</dbReference>
<dbReference type="GO" id="GO:0005886">
    <property type="term" value="C:plasma membrane"/>
    <property type="evidence" value="ECO:0007669"/>
    <property type="project" value="TreeGrafter"/>
</dbReference>
<evidence type="ECO:0000313" key="4">
    <source>
        <dbReference type="Proteomes" id="UP000552038"/>
    </source>
</evidence>
<comment type="caution">
    <text evidence="3">The sequence shown here is derived from an EMBL/GenBank/DDBJ whole genome shotgun (WGS) entry which is preliminary data.</text>
</comment>
<proteinExistence type="predicted"/>
<evidence type="ECO:0000313" key="3">
    <source>
        <dbReference type="EMBL" id="NOJ70357.1"/>
    </source>
</evidence>
<dbReference type="PANTHER" id="PTHR40048">
    <property type="entry name" value="RHAMNOSYL O-METHYLTRANSFERASE"/>
    <property type="match status" value="1"/>
</dbReference>
<keyword evidence="1" id="KW-0489">Methyltransferase</keyword>
<dbReference type="GO" id="GO:0008168">
    <property type="term" value="F:methyltransferase activity"/>
    <property type="evidence" value="ECO:0007669"/>
    <property type="project" value="UniProtKB-KW"/>
</dbReference>
<dbReference type="Pfam" id="PF04989">
    <property type="entry name" value="RMNT_CmcI"/>
    <property type="match status" value="1"/>
</dbReference>
<dbReference type="Proteomes" id="UP000552038">
    <property type="component" value="Unassembled WGS sequence"/>
</dbReference>
<name>A0AAP7DH98_PAEAL</name>
<evidence type="ECO:0000256" key="1">
    <source>
        <dbReference type="ARBA" id="ARBA00022603"/>
    </source>
</evidence>
<organism evidence="3 4">
    <name type="scientific">Paenibacillus alvei</name>
    <name type="common">Bacillus alvei</name>
    <dbReference type="NCBI Taxonomy" id="44250"/>
    <lineage>
        <taxon>Bacteria</taxon>
        <taxon>Bacillati</taxon>
        <taxon>Bacillota</taxon>
        <taxon>Bacilli</taxon>
        <taxon>Bacillales</taxon>
        <taxon>Paenibacillaceae</taxon>
        <taxon>Paenibacillus</taxon>
    </lineage>
</organism>
<sequence>MKSFCNRFVSSGVWAETYWLGHRILKCPFDLFIYQEILFELKPDVIVECGTNAGGSTLYLAHLCDLIGKGKIVSIDIEEMDRPKHDRITYLLGDTTSSEIVDQVKDFVSGHDTVLVILDSDHTEPHVLKEMDLYHRFVTVGSYMIVEDSIIGEIVFPQLAPGPLGAIRKFLPENDQFIVDESREKYHFTFNPEGYLLKIAEQSSKKIESEKDS</sequence>
<dbReference type="Gene3D" id="3.40.50.150">
    <property type="entry name" value="Vaccinia Virus protein VP39"/>
    <property type="match status" value="1"/>
</dbReference>
<dbReference type="EMBL" id="JABFOR010000006">
    <property type="protein sequence ID" value="NOJ70357.1"/>
    <property type="molecule type" value="Genomic_DNA"/>
</dbReference>
<dbReference type="SUPFAM" id="SSF53335">
    <property type="entry name" value="S-adenosyl-L-methionine-dependent methyltransferases"/>
    <property type="match status" value="1"/>
</dbReference>
<protein>
    <submittedName>
        <fullName evidence="3">Cephalosporin hydroxylase</fullName>
    </submittedName>
</protein>